<evidence type="ECO:0000313" key="5">
    <source>
        <dbReference type="Proteomes" id="UP000000812"/>
    </source>
</evidence>
<dbReference type="KEGG" id="xfa:XF_0600"/>
<sequence>MFMSFLMMMSFAQRCRSLYIVFALGCFFVCSIPALAQVTSSELEVAEQAIQRATQANADEYAPNLINQARQLLIQAQRALLDRDQRKQGPLIAQRAAADADLATARSQVAMFQAQLEQRRAEVMQLQNTLGTTEEK</sequence>
<protein>
    <recommendedName>
        <fullName evidence="3">DUF4398 domain-containing protein</fullName>
    </recommendedName>
</protein>
<evidence type="ECO:0000256" key="1">
    <source>
        <dbReference type="SAM" id="Coils"/>
    </source>
</evidence>
<dbReference type="EMBL" id="AE003849">
    <property type="protein sequence ID" value="AAF83410.1"/>
    <property type="molecule type" value="Genomic_DNA"/>
</dbReference>
<dbReference type="Proteomes" id="UP000000812">
    <property type="component" value="Chromosome"/>
</dbReference>
<accession>Q9PFQ7</accession>
<evidence type="ECO:0000313" key="4">
    <source>
        <dbReference type="EMBL" id="AAF83410.1"/>
    </source>
</evidence>
<evidence type="ECO:0000256" key="2">
    <source>
        <dbReference type="SAM" id="SignalP"/>
    </source>
</evidence>
<dbReference type="InterPro" id="IPR025511">
    <property type="entry name" value="DUF4398"/>
</dbReference>
<reference evidence="4 5" key="1">
    <citation type="journal article" date="2000" name="Nature">
        <title>The genome sequence of the plant pathogen Xylella fastidiosa.</title>
        <authorList>
            <person name="Simpson A.J."/>
            <person name="Reinach F.C."/>
            <person name="Arruda P."/>
            <person name="Abreu F.A."/>
            <person name="Acencio M."/>
            <person name="Alvarenga R."/>
            <person name="Alves L.M."/>
            <person name="Araya J.E."/>
            <person name="Baia G.S."/>
            <person name="Baptista C.S."/>
            <person name="Barros M.H."/>
            <person name="Bonaccorsi E.D."/>
            <person name="Bordin S."/>
            <person name="Bove J.M."/>
            <person name="Briones M.R."/>
            <person name="Bueno M.R."/>
            <person name="Camargo A.A."/>
            <person name="Camargo L.E."/>
            <person name="Carraro D.M."/>
            <person name="Carrer H."/>
            <person name="Colauto N.B."/>
            <person name="Colombo C."/>
            <person name="Costa F.F."/>
            <person name="Costa M.C."/>
            <person name="Costa-Neto C.M."/>
            <person name="Coutinho L.L."/>
            <person name="Cristofani M."/>
            <person name="Dias-Neto E."/>
            <person name="Docena C."/>
            <person name="El-Dorry H."/>
            <person name="Facincani A.P."/>
            <person name="Ferreira A.J."/>
            <person name="Ferreira V.C."/>
            <person name="Ferro J.A."/>
            <person name="Fraga J.S."/>
            <person name="Franca S.C."/>
            <person name="Franco M.C."/>
            <person name="Frohme M."/>
            <person name="Furlan L.R."/>
            <person name="Garnier M."/>
            <person name="Goldman G.H."/>
            <person name="Goldman M.H."/>
            <person name="Gomes S.L."/>
            <person name="Gruber A."/>
            <person name="Ho P.L."/>
            <person name="Hoheisel J.D."/>
            <person name="Junqueira M.L."/>
            <person name="Kemper E.L."/>
            <person name="Kitajima J.P."/>
            <person name="Krieger J.E."/>
            <person name="Kuramae E.E."/>
            <person name="Laigret F."/>
            <person name="Lambais M.R."/>
            <person name="Leite L.C."/>
            <person name="Lemos E.G."/>
            <person name="Lemos M.V."/>
            <person name="Lopes S.A."/>
            <person name="Lopes C.R."/>
            <person name="Machado J.A."/>
            <person name="Machado M.A."/>
            <person name="Madeira A.M."/>
            <person name="Madeira H.M."/>
            <person name="Marino C.L."/>
            <person name="Marques M.V."/>
            <person name="Martins E.A."/>
            <person name="Martins E.M."/>
            <person name="Matsukuma A.Y."/>
            <person name="Menck C.F."/>
            <person name="Miracca E.C."/>
            <person name="Miyaki C.Y."/>
            <person name="Monteriro-Vitorello C.B."/>
            <person name="Moon D.H."/>
            <person name="Nagai M.A."/>
            <person name="Nascimento A.L."/>
            <person name="Netto L.E."/>
            <person name="Nhani A.Jr."/>
            <person name="Nobrega F.G."/>
            <person name="Nunes L.R."/>
            <person name="Oliveira M.A."/>
            <person name="de Oliveira M.C."/>
            <person name="de Oliveira R.C."/>
            <person name="Palmieri D.A."/>
            <person name="Paris A."/>
            <person name="Peixoto B.R."/>
            <person name="Pereira G.A."/>
            <person name="Pereira H.A.Jr."/>
            <person name="Pesquero J.B."/>
            <person name="Quaggio R.B."/>
            <person name="Roberto P.G."/>
            <person name="Rodrigues V."/>
            <person name="de M Rosa A.J."/>
            <person name="de Rosa V.E.Jr."/>
            <person name="de Sa R.G."/>
            <person name="Santelli R.V."/>
            <person name="Sawasaki H.E."/>
            <person name="da Silva A.C."/>
            <person name="da Silva A.M."/>
            <person name="da Silva F.R."/>
            <person name="da Silva W.A.Jr."/>
            <person name="da Silveira J.F."/>
            <person name="Silvestri M.L."/>
            <person name="Siqueira W.J."/>
            <person name="de Souza A.A."/>
            <person name="de Souza A.P."/>
            <person name="Terenzi M.F."/>
            <person name="Truffi D."/>
            <person name="Tsai S.M."/>
            <person name="Tsuhako M.H."/>
            <person name="Vallada H."/>
            <person name="Van Sluys M.A."/>
            <person name="Verjovski-Almeida S."/>
            <person name="Vettore A.L."/>
            <person name="Zago M.A."/>
            <person name="Zatz M."/>
            <person name="Meidanis J."/>
            <person name="Setubal J.C."/>
        </authorList>
    </citation>
    <scope>NUCLEOTIDE SEQUENCE [LARGE SCALE GENOMIC DNA]</scope>
    <source>
        <strain evidence="4 5">9a5c</strain>
    </source>
</reference>
<feature type="chain" id="PRO_5004335838" description="DUF4398 domain-containing protein" evidence="2">
    <location>
        <begin position="37"/>
        <end position="136"/>
    </location>
</feature>
<keyword evidence="1" id="KW-0175">Coiled coil</keyword>
<name>Q9PFQ7_XYLFA</name>
<keyword evidence="2" id="KW-0732">Signal</keyword>
<dbReference type="eggNOG" id="ENOG5032YY1">
    <property type="taxonomic scope" value="Bacteria"/>
</dbReference>
<dbReference type="HOGENOM" id="CLU_141091_0_0_6"/>
<feature type="signal peptide" evidence="2">
    <location>
        <begin position="1"/>
        <end position="36"/>
    </location>
</feature>
<feature type="domain" description="DUF4398" evidence="3">
    <location>
        <begin position="42"/>
        <end position="118"/>
    </location>
</feature>
<dbReference type="PIR" id="B82787">
    <property type="entry name" value="B82787"/>
</dbReference>
<gene>
    <name evidence="4" type="ordered locus">XF_0600</name>
</gene>
<feature type="coiled-coil region" evidence="1">
    <location>
        <begin position="109"/>
        <end position="136"/>
    </location>
</feature>
<dbReference type="STRING" id="160492.XF_0600"/>
<proteinExistence type="predicted"/>
<dbReference type="AlphaFoldDB" id="Q9PFQ7"/>
<organism evidence="4 5">
    <name type="scientific">Xylella fastidiosa (strain 9a5c)</name>
    <dbReference type="NCBI Taxonomy" id="160492"/>
    <lineage>
        <taxon>Bacteria</taxon>
        <taxon>Pseudomonadati</taxon>
        <taxon>Pseudomonadota</taxon>
        <taxon>Gammaproteobacteria</taxon>
        <taxon>Lysobacterales</taxon>
        <taxon>Lysobacteraceae</taxon>
        <taxon>Xylella</taxon>
    </lineage>
</organism>
<evidence type="ECO:0000259" key="3">
    <source>
        <dbReference type="Pfam" id="PF14346"/>
    </source>
</evidence>
<dbReference type="Pfam" id="PF14346">
    <property type="entry name" value="DUF4398"/>
    <property type="match status" value="1"/>
</dbReference>
<dbReference type="Gene3D" id="1.20.1270.390">
    <property type="match status" value="1"/>
</dbReference>